<gene>
    <name evidence="1" type="ORF">DZC73_18990</name>
</gene>
<dbReference type="Gene3D" id="3.30.429.10">
    <property type="entry name" value="Macrophage Migration Inhibitory Factor"/>
    <property type="match status" value="2"/>
</dbReference>
<dbReference type="AlphaFoldDB" id="A0A3N7HM19"/>
<dbReference type="RefSeq" id="WP_124541946.1">
    <property type="nucleotide sequence ID" value="NZ_QUSW01000005.1"/>
</dbReference>
<evidence type="ECO:0000313" key="2">
    <source>
        <dbReference type="Proteomes" id="UP000267464"/>
    </source>
</evidence>
<dbReference type="InterPro" id="IPR014347">
    <property type="entry name" value="Tautomerase/MIF_sf"/>
</dbReference>
<comment type="caution">
    <text evidence="1">The sequence shown here is derived from an EMBL/GenBank/DDBJ whole genome shotgun (WGS) entry which is preliminary data.</text>
</comment>
<evidence type="ECO:0000313" key="1">
    <source>
        <dbReference type="EMBL" id="RQP23198.1"/>
    </source>
</evidence>
<name>A0A3N7HM19_9BURK</name>
<proteinExistence type="predicted"/>
<keyword evidence="2" id="KW-1185">Reference proteome</keyword>
<dbReference type="Proteomes" id="UP000267464">
    <property type="component" value="Unassembled WGS sequence"/>
</dbReference>
<accession>A0A3N7HM19</accession>
<dbReference type="SUPFAM" id="SSF55331">
    <property type="entry name" value="Tautomerase/MIF"/>
    <property type="match status" value="1"/>
</dbReference>
<dbReference type="OrthoDB" id="8561934at2"/>
<protein>
    <submittedName>
        <fullName evidence="1">4-oxalocrotonate tautomerase</fullName>
    </submittedName>
</protein>
<organism evidence="1 2">
    <name type="scientific">Piscinibacter terrae</name>
    <dbReference type="NCBI Taxonomy" id="2496871"/>
    <lineage>
        <taxon>Bacteria</taxon>
        <taxon>Pseudomonadati</taxon>
        <taxon>Pseudomonadota</taxon>
        <taxon>Betaproteobacteria</taxon>
        <taxon>Burkholderiales</taxon>
        <taxon>Sphaerotilaceae</taxon>
        <taxon>Piscinibacter</taxon>
    </lineage>
</organism>
<reference evidence="1 2" key="1">
    <citation type="submission" date="2018-08" db="EMBL/GenBank/DDBJ databases">
        <authorList>
            <person name="Khan S.A."/>
            <person name="Jeon C.O."/>
            <person name="Chun B.H."/>
            <person name="Jeong S.E."/>
        </authorList>
    </citation>
    <scope>NUCLEOTIDE SEQUENCE [LARGE SCALE GENOMIC DNA]</scope>
    <source>
        <strain evidence="1 2">S-16</strain>
    </source>
</reference>
<dbReference type="EMBL" id="QUSW01000005">
    <property type="protein sequence ID" value="RQP23198.1"/>
    <property type="molecule type" value="Genomic_DNA"/>
</dbReference>
<dbReference type="PANTHER" id="PTHR35530:SF1">
    <property type="entry name" value="2-HYDROXYMUCONATE TAUTOMERASE"/>
    <property type="match status" value="1"/>
</dbReference>
<dbReference type="PANTHER" id="PTHR35530">
    <property type="entry name" value="TAUTOMERASE-RELATED"/>
    <property type="match status" value="1"/>
</dbReference>
<sequence>MPYIHIQISGTADDTLAQHVARTASDITARVLKKDPALTAVVIDFVPASQWFVARQRLADGGKRSYHWTVSITDETNTKGEKAAYLAAVHQAMDELLHGVVEHSYIYVVDARAAAYGFGGRSQEWRYQQEA</sequence>
<reference evidence="1 2" key="2">
    <citation type="submission" date="2018-12" db="EMBL/GenBank/DDBJ databases">
        <title>Rhizobacter gummiphilus sp. nov., a rubber-degrading bacterium isolated from the soil of a botanical garden in Japan.</title>
        <authorList>
            <person name="Shunsuke S.S."/>
        </authorList>
    </citation>
    <scope>NUCLEOTIDE SEQUENCE [LARGE SCALE GENOMIC DNA]</scope>
    <source>
        <strain evidence="1 2">S-16</strain>
    </source>
</reference>